<evidence type="ECO:0000313" key="7">
    <source>
        <dbReference type="EMBL" id="SFC22600.1"/>
    </source>
</evidence>
<feature type="domain" description="Thioredoxin" evidence="6">
    <location>
        <begin position="40"/>
        <end position="191"/>
    </location>
</feature>
<dbReference type="InterPro" id="IPR036249">
    <property type="entry name" value="Thioredoxin-like_sf"/>
</dbReference>
<evidence type="ECO:0000256" key="3">
    <source>
        <dbReference type="ARBA" id="ARBA00023157"/>
    </source>
</evidence>
<evidence type="ECO:0000256" key="1">
    <source>
        <dbReference type="ARBA" id="ARBA00004196"/>
    </source>
</evidence>
<dbReference type="InterPro" id="IPR013766">
    <property type="entry name" value="Thioredoxin_domain"/>
</dbReference>
<dbReference type="PROSITE" id="PS51352">
    <property type="entry name" value="THIOREDOXIN_2"/>
    <property type="match status" value="1"/>
</dbReference>
<dbReference type="STRING" id="1123010.SAMN02745724_01182"/>
<dbReference type="InterPro" id="IPR013740">
    <property type="entry name" value="Redoxin"/>
</dbReference>
<dbReference type="InterPro" id="IPR017937">
    <property type="entry name" value="Thioredoxin_CS"/>
</dbReference>
<sequence length="198" mass="22485">MSSDNKKSKLVFAVPLIIFLLLCVFLFKGLFSNPRELQTGRLGQAVPAFTLPDLMVDDKLWSDKDLAGKVYLINVWGTWCTTCLVELPYLTKLRERGVNIIGLYLEQGYDPDFDGEFNIQALRDEVSQMLARTGNPYQYNIFDLNRSLAFDLGVSGAPETFLVDSKGVILLHHTGDLNERIWRAKFASKFTELKEVKL</sequence>
<keyword evidence="4" id="KW-0676">Redox-active center</keyword>
<dbReference type="GO" id="GO:0030313">
    <property type="term" value="C:cell envelope"/>
    <property type="evidence" value="ECO:0007669"/>
    <property type="project" value="UniProtKB-SubCell"/>
</dbReference>
<dbReference type="RefSeq" id="WP_091981484.1">
    <property type="nucleotide sequence ID" value="NZ_FOLO01000006.1"/>
</dbReference>
<evidence type="ECO:0000256" key="2">
    <source>
        <dbReference type="ARBA" id="ARBA00022748"/>
    </source>
</evidence>
<evidence type="ECO:0000259" key="6">
    <source>
        <dbReference type="PROSITE" id="PS51352"/>
    </source>
</evidence>
<dbReference type="Gene3D" id="3.40.30.10">
    <property type="entry name" value="Glutaredoxin"/>
    <property type="match status" value="1"/>
</dbReference>
<dbReference type="Pfam" id="PF08534">
    <property type="entry name" value="Redoxin"/>
    <property type="match status" value="1"/>
</dbReference>
<feature type="transmembrane region" description="Helical" evidence="5">
    <location>
        <begin position="12"/>
        <end position="31"/>
    </location>
</feature>
<reference evidence="7 8" key="1">
    <citation type="submission" date="2016-10" db="EMBL/GenBank/DDBJ databases">
        <authorList>
            <person name="de Groot N.N."/>
        </authorList>
    </citation>
    <scope>NUCLEOTIDE SEQUENCE [LARGE SCALE GENOMIC DNA]</scope>
    <source>
        <strain evidence="7 8">DSM 6059</strain>
    </source>
</reference>
<dbReference type="OrthoDB" id="9799347at2"/>
<keyword evidence="2" id="KW-0201">Cytochrome c-type biogenesis</keyword>
<dbReference type="Proteomes" id="UP000198862">
    <property type="component" value="Unassembled WGS sequence"/>
</dbReference>
<evidence type="ECO:0000256" key="4">
    <source>
        <dbReference type="ARBA" id="ARBA00023284"/>
    </source>
</evidence>
<keyword evidence="5" id="KW-0472">Membrane</keyword>
<comment type="subcellular location">
    <subcellularLocation>
        <location evidence="1">Cell envelope</location>
    </subcellularLocation>
</comment>
<evidence type="ECO:0000256" key="5">
    <source>
        <dbReference type="SAM" id="Phobius"/>
    </source>
</evidence>
<dbReference type="GO" id="GO:0017004">
    <property type="term" value="P:cytochrome complex assembly"/>
    <property type="evidence" value="ECO:0007669"/>
    <property type="project" value="UniProtKB-KW"/>
</dbReference>
<keyword evidence="8" id="KW-1185">Reference proteome</keyword>
<dbReference type="EMBL" id="FOLO01000006">
    <property type="protein sequence ID" value="SFC22600.1"/>
    <property type="molecule type" value="Genomic_DNA"/>
</dbReference>
<dbReference type="PROSITE" id="PS00194">
    <property type="entry name" value="THIOREDOXIN_1"/>
    <property type="match status" value="1"/>
</dbReference>
<keyword evidence="5" id="KW-0812">Transmembrane</keyword>
<keyword evidence="5" id="KW-1133">Transmembrane helix</keyword>
<protein>
    <submittedName>
        <fullName evidence="7">Cytochrome c biogenesis protein CcmG, thiol:disulfide interchange protein DsbE</fullName>
    </submittedName>
</protein>
<proteinExistence type="predicted"/>
<dbReference type="GO" id="GO:0015036">
    <property type="term" value="F:disulfide oxidoreductase activity"/>
    <property type="evidence" value="ECO:0007669"/>
    <property type="project" value="UniProtKB-ARBA"/>
</dbReference>
<keyword evidence="3" id="KW-1015">Disulfide bond</keyword>
<dbReference type="InterPro" id="IPR050553">
    <property type="entry name" value="Thioredoxin_ResA/DsbE_sf"/>
</dbReference>
<name>A0A1I1HNK9_9GAMM</name>
<dbReference type="PANTHER" id="PTHR42852">
    <property type="entry name" value="THIOL:DISULFIDE INTERCHANGE PROTEIN DSBE"/>
    <property type="match status" value="1"/>
</dbReference>
<gene>
    <name evidence="7" type="ORF">SAMN02745724_01182</name>
</gene>
<organism evidence="7 8">
    <name type="scientific">Pseudoalteromonas denitrificans DSM 6059</name>
    <dbReference type="NCBI Taxonomy" id="1123010"/>
    <lineage>
        <taxon>Bacteria</taxon>
        <taxon>Pseudomonadati</taxon>
        <taxon>Pseudomonadota</taxon>
        <taxon>Gammaproteobacteria</taxon>
        <taxon>Alteromonadales</taxon>
        <taxon>Pseudoalteromonadaceae</taxon>
        <taxon>Pseudoalteromonas</taxon>
    </lineage>
</organism>
<evidence type="ECO:0000313" key="8">
    <source>
        <dbReference type="Proteomes" id="UP000198862"/>
    </source>
</evidence>
<dbReference type="PANTHER" id="PTHR42852:SF6">
    <property type="entry name" value="THIOL:DISULFIDE INTERCHANGE PROTEIN DSBE"/>
    <property type="match status" value="1"/>
</dbReference>
<dbReference type="SUPFAM" id="SSF52833">
    <property type="entry name" value="Thioredoxin-like"/>
    <property type="match status" value="1"/>
</dbReference>
<dbReference type="AlphaFoldDB" id="A0A1I1HNK9"/>
<accession>A0A1I1HNK9</accession>